<feature type="region of interest" description="Disordered" evidence="10">
    <location>
        <begin position="756"/>
        <end position="785"/>
    </location>
</feature>
<dbReference type="SUPFAM" id="SSF52172">
    <property type="entry name" value="CheY-like"/>
    <property type="match status" value="1"/>
</dbReference>
<feature type="modified residue" description="4-aspartylphosphate" evidence="9">
    <location>
        <position position="135"/>
    </location>
</feature>
<keyword evidence="6" id="KW-0010">Activator</keyword>
<feature type="compositionally biased region" description="Polar residues" evidence="10">
    <location>
        <begin position="760"/>
        <end position="769"/>
    </location>
</feature>
<protein>
    <submittedName>
        <fullName evidence="13">Two-component response regulator ORR21</fullName>
    </submittedName>
</protein>
<dbReference type="InterPro" id="IPR009057">
    <property type="entry name" value="Homeodomain-like_sf"/>
</dbReference>
<keyword evidence="3" id="KW-0902">Two-component regulatory system</keyword>
<feature type="domain" description="HTH myb-type" evidence="12">
    <location>
        <begin position="265"/>
        <end position="324"/>
    </location>
</feature>
<dbReference type="SUPFAM" id="SSF46689">
    <property type="entry name" value="Homeodomain-like"/>
    <property type="match status" value="1"/>
</dbReference>
<reference evidence="13" key="1">
    <citation type="journal article" date="2017" name="Gigascience">
        <title>The genome draft of coconut (Cocos nucifera).</title>
        <authorList>
            <person name="Xiao Y."/>
            <person name="Xu P."/>
            <person name="Fan H."/>
            <person name="Baudouin L."/>
            <person name="Xia W."/>
            <person name="Bocs S."/>
            <person name="Xu J."/>
            <person name="Li Q."/>
            <person name="Guo A."/>
            <person name="Zhou L."/>
            <person name="Li J."/>
            <person name="Wu Y."/>
            <person name="Ma Z."/>
            <person name="Armero A."/>
            <person name="Issali A.E."/>
            <person name="Liu N."/>
            <person name="Peng M."/>
            <person name="Yang Y."/>
        </authorList>
    </citation>
    <scope>NUCLEOTIDE SEQUENCE</scope>
    <source>
        <tissue evidence="13">Spear leaf of Hainan Tall coconut</tissue>
    </source>
</reference>
<dbReference type="PANTHER" id="PTHR43874:SF7">
    <property type="entry name" value="TWO-COMPONENT RESPONSE REGULATOR ARR10"/>
    <property type="match status" value="1"/>
</dbReference>
<evidence type="ECO:0000256" key="10">
    <source>
        <dbReference type="SAM" id="MobiDB-lite"/>
    </source>
</evidence>
<dbReference type="Gene3D" id="1.10.10.60">
    <property type="entry name" value="Homeodomain-like"/>
    <property type="match status" value="1"/>
</dbReference>
<keyword evidence="2 9" id="KW-0597">Phosphoprotein</keyword>
<dbReference type="FunFam" id="1.10.10.60:FF:000007">
    <property type="entry name" value="Two-component response regulator"/>
    <property type="match status" value="1"/>
</dbReference>
<comment type="caution">
    <text evidence="13">The sequence shown here is derived from an EMBL/GenBank/DDBJ whole genome shotgun (WGS) entry which is preliminary data.</text>
</comment>
<keyword evidence="7" id="KW-0804">Transcription</keyword>
<accession>A0A8K0HZ13</accession>
<dbReference type="PROSITE" id="PS51294">
    <property type="entry name" value="HTH_MYB"/>
    <property type="match status" value="1"/>
</dbReference>
<evidence type="ECO:0000256" key="5">
    <source>
        <dbReference type="ARBA" id="ARBA00023125"/>
    </source>
</evidence>
<dbReference type="EMBL" id="CM017873">
    <property type="protein sequence ID" value="KAG1330572.1"/>
    <property type="molecule type" value="Genomic_DNA"/>
</dbReference>
<dbReference type="Pfam" id="PF00072">
    <property type="entry name" value="Response_reg"/>
    <property type="match status" value="1"/>
</dbReference>
<keyword evidence="5" id="KW-0238">DNA-binding</keyword>
<dbReference type="AlphaFoldDB" id="A0A8K0HZ13"/>
<dbReference type="InterPro" id="IPR006447">
    <property type="entry name" value="Myb_dom_plants"/>
</dbReference>
<dbReference type="GO" id="GO:0009736">
    <property type="term" value="P:cytokinin-activated signaling pathway"/>
    <property type="evidence" value="ECO:0007669"/>
    <property type="project" value="InterPro"/>
</dbReference>
<feature type="domain" description="Response regulatory" evidence="11">
    <location>
        <begin position="76"/>
        <end position="199"/>
    </location>
</feature>
<dbReference type="GO" id="GO:0005634">
    <property type="term" value="C:nucleus"/>
    <property type="evidence" value="ECO:0007669"/>
    <property type="project" value="UniProtKB-SubCell"/>
</dbReference>
<dbReference type="GO" id="GO:0000160">
    <property type="term" value="P:phosphorelay signal transduction system"/>
    <property type="evidence" value="ECO:0007669"/>
    <property type="project" value="UniProtKB-KW"/>
</dbReference>
<proteinExistence type="predicted"/>
<evidence type="ECO:0000256" key="3">
    <source>
        <dbReference type="ARBA" id="ARBA00023012"/>
    </source>
</evidence>
<evidence type="ECO:0000259" key="11">
    <source>
        <dbReference type="PROSITE" id="PS50110"/>
    </source>
</evidence>
<keyword evidence="14" id="KW-1185">Reference proteome</keyword>
<dbReference type="PROSITE" id="PS50110">
    <property type="entry name" value="RESPONSE_REGULATORY"/>
    <property type="match status" value="1"/>
</dbReference>
<evidence type="ECO:0000256" key="8">
    <source>
        <dbReference type="ARBA" id="ARBA00023242"/>
    </source>
</evidence>
<dbReference type="InterPro" id="IPR001789">
    <property type="entry name" value="Sig_transdc_resp-reg_receiver"/>
</dbReference>
<dbReference type="InterPro" id="IPR001005">
    <property type="entry name" value="SANT/Myb"/>
</dbReference>
<comment type="subcellular location">
    <subcellularLocation>
        <location evidence="1">Nucleus</location>
    </subcellularLocation>
</comment>
<dbReference type="Pfam" id="PF00249">
    <property type="entry name" value="Myb_DNA-binding"/>
    <property type="match status" value="1"/>
</dbReference>
<evidence type="ECO:0000256" key="2">
    <source>
        <dbReference type="ARBA" id="ARBA00022553"/>
    </source>
</evidence>
<reference evidence="13" key="2">
    <citation type="submission" date="2019-07" db="EMBL/GenBank/DDBJ databases">
        <authorList>
            <person name="Yang Y."/>
            <person name="Bocs S."/>
            <person name="Baudouin L."/>
        </authorList>
    </citation>
    <scope>NUCLEOTIDE SEQUENCE</scope>
    <source>
        <tissue evidence="13">Spear leaf of Hainan Tall coconut</tissue>
    </source>
</reference>
<dbReference type="GO" id="GO:0003677">
    <property type="term" value="F:DNA binding"/>
    <property type="evidence" value="ECO:0007669"/>
    <property type="project" value="UniProtKB-KW"/>
</dbReference>
<dbReference type="Proteomes" id="UP000797356">
    <property type="component" value="Chromosome 2"/>
</dbReference>
<dbReference type="InterPro" id="IPR045279">
    <property type="entry name" value="ARR-like"/>
</dbReference>
<dbReference type="InterPro" id="IPR011006">
    <property type="entry name" value="CheY-like_superfamily"/>
</dbReference>
<name>A0A8K0HZ13_COCNU</name>
<feature type="compositionally biased region" description="Basic and acidic residues" evidence="10">
    <location>
        <begin position="206"/>
        <end position="226"/>
    </location>
</feature>
<sequence>MATMESLIGLVNQIQRACTVVRVSGGEGGSLMEALPSVAVIAGQLHKTEDGQAEYIDFLHAPRKKSADLGYEVYGCIWIPGISSFMFVSCVGNLYHHAIGWILIGEQEVTTCNMAASALSILRESKGGFDVVISDVHMPDMDGFQLLELIGLEMDLPVIMMSADKRTSIVMQGIRHGACDYLIKPVRIEELKNIWQHVIRKKWQDNREAEHSDSFEDSDRNRRVTSDAENNSSGNDATDNAIKSQKKRRDGKEDDEGELDNSDSSSKKPRVVWSVELHQQFVNAVNQLGIDKAVPKRILDLMNVPGLTRENVASHLQKFRLYLKRLSVAQHHTGLPNSLSGIGSNAKVPFLGSLDFQPLTVTGQISPQTLASWQDELLGRPSGSFAMPGVDQPLLQQASMQGAKSVPVEHGIAFGQPLMKCPATMPRQFSQSNVALRGLSSGLPTWSSSKVISASNLGGSNNTQNGNLQAPMLQQQQLHPVLSESHRAINVQPSCLVLPSQASNNFQERENPVLANQNSVVVPCRSSTSFQSGNNPTMNQNSIIVPPQSSTSMQADNNLGLTNQNSSSTSFHGGNNPGLINQNSILVASQPLTSFQAGSGPAPISHSSSLKKSSRIVDHSLLSSNSSNVQLGEAQVSDEVFKNVTVRNSYSIPKSISSSVSSCTDVSTGWWARTLGGNIGPANQSCLMPNLSNIQGAGAMSQVLPDQGQGKNLDLPNLSNIHCGGTVSQILPDQGQGRSLGFIGKRTRIPSRFAVDDIESPTNGSSINDNGEMLNRGHLGFSGAP</sequence>
<evidence type="ECO:0000256" key="6">
    <source>
        <dbReference type="ARBA" id="ARBA00023159"/>
    </source>
</evidence>
<dbReference type="OrthoDB" id="60033at2759"/>
<organism evidence="13 14">
    <name type="scientific">Cocos nucifera</name>
    <name type="common">Coconut palm</name>
    <dbReference type="NCBI Taxonomy" id="13894"/>
    <lineage>
        <taxon>Eukaryota</taxon>
        <taxon>Viridiplantae</taxon>
        <taxon>Streptophyta</taxon>
        <taxon>Embryophyta</taxon>
        <taxon>Tracheophyta</taxon>
        <taxon>Spermatophyta</taxon>
        <taxon>Magnoliopsida</taxon>
        <taxon>Liliopsida</taxon>
        <taxon>Arecaceae</taxon>
        <taxon>Arecoideae</taxon>
        <taxon>Cocoseae</taxon>
        <taxon>Attaleinae</taxon>
        <taxon>Cocos</taxon>
    </lineage>
</organism>
<gene>
    <name evidence="13" type="ORF">COCNU_02G005400</name>
</gene>
<evidence type="ECO:0000313" key="13">
    <source>
        <dbReference type="EMBL" id="KAG1330572.1"/>
    </source>
</evidence>
<evidence type="ECO:0000256" key="9">
    <source>
        <dbReference type="PROSITE-ProRule" id="PRU00169"/>
    </source>
</evidence>
<evidence type="ECO:0000259" key="12">
    <source>
        <dbReference type="PROSITE" id="PS51294"/>
    </source>
</evidence>
<evidence type="ECO:0000256" key="7">
    <source>
        <dbReference type="ARBA" id="ARBA00023163"/>
    </source>
</evidence>
<evidence type="ECO:0000313" key="14">
    <source>
        <dbReference type="Proteomes" id="UP000797356"/>
    </source>
</evidence>
<dbReference type="InterPro" id="IPR017930">
    <property type="entry name" value="Myb_dom"/>
</dbReference>
<dbReference type="Gene3D" id="3.40.50.2300">
    <property type="match status" value="1"/>
</dbReference>
<dbReference type="CDD" id="cd17584">
    <property type="entry name" value="REC_typeB_ARR-like"/>
    <property type="match status" value="1"/>
</dbReference>
<feature type="region of interest" description="Disordered" evidence="10">
    <location>
        <begin position="206"/>
        <end position="269"/>
    </location>
</feature>
<feature type="compositionally biased region" description="Polar residues" evidence="10">
    <location>
        <begin position="227"/>
        <end position="243"/>
    </location>
</feature>
<dbReference type="PANTHER" id="PTHR43874">
    <property type="entry name" value="TWO-COMPONENT RESPONSE REGULATOR"/>
    <property type="match status" value="1"/>
</dbReference>
<dbReference type="SMART" id="SM00448">
    <property type="entry name" value="REC"/>
    <property type="match status" value="1"/>
</dbReference>
<keyword evidence="8" id="KW-0539">Nucleus</keyword>
<evidence type="ECO:0000256" key="4">
    <source>
        <dbReference type="ARBA" id="ARBA00023015"/>
    </source>
</evidence>
<evidence type="ECO:0000256" key="1">
    <source>
        <dbReference type="ARBA" id="ARBA00004123"/>
    </source>
</evidence>
<dbReference type="NCBIfam" id="TIGR01557">
    <property type="entry name" value="myb_SHAQKYF"/>
    <property type="match status" value="1"/>
</dbReference>
<keyword evidence="4" id="KW-0805">Transcription regulation</keyword>